<sequence>GSSEVANTLMLLPHNLQLIVQPTGANTCGKDGTSMGYQAVYNGRILMIN</sequence>
<feature type="non-terminal residue" evidence="1">
    <location>
        <position position="1"/>
    </location>
</feature>
<keyword evidence="2" id="KW-1185">Reference proteome</keyword>
<organism evidence="1 2">
    <name type="scientific">Hypsibius exemplaris</name>
    <name type="common">Freshwater tardigrade</name>
    <dbReference type="NCBI Taxonomy" id="2072580"/>
    <lineage>
        <taxon>Eukaryota</taxon>
        <taxon>Metazoa</taxon>
        <taxon>Ecdysozoa</taxon>
        <taxon>Tardigrada</taxon>
        <taxon>Eutardigrada</taxon>
        <taxon>Parachela</taxon>
        <taxon>Hypsibioidea</taxon>
        <taxon>Hypsibiidae</taxon>
        <taxon>Hypsibius</taxon>
    </lineage>
</organism>
<evidence type="ECO:0000313" key="2">
    <source>
        <dbReference type="Proteomes" id="UP000192578"/>
    </source>
</evidence>
<protein>
    <submittedName>
        <fullName evidence="1">Uncharacterized protein</fullName>
    </submittedName>
</protein>
<dbReference type="Proteomes" id="UP000192578">
    <property type="component" value="Unassembled WGS sequence"/>
</dbReference>
<proteinExistence type="predicted"/>
<gene>
    <name evidence="1" type="ORF">BV898_14685</name>
</gene>
<dbReference type="AlphaFoldDB" id="A0A9X6N948"/>
<accession>A0A9X6N948</accession>
<dbReference type="EMBL" id="MTYJ01000184">
    <property type="protein sequence ID" value="OWA50160.1"/>
    <property type="molecule type" value="Genomic_DNA"/>
</dbReference>
<evidence type="ECO:0000313" key="1">
    <source>
        <dbReference type="EMBL" id="OWA50160.1"/>
    </source>
</evidence>
<comment type="caution">
    <text evidence="1">The sequence shown here is derived from an EMBL/GenBank/DDBJ whole genome shotgun (WGS) entry which is preliminary data.</text>
</comment>
<reference evidence="2" key="1">
    <citation type="submission" date="2017-01" db="EMBL/GenBank/DDBJ databases">
        <title>Comparative genomics of anhydrobiosis in the tardigrade Hypsibius dujardini.</title>
        <authorList>
            <person name="Yoshida Y."/>
            <person name="Koutsovoulos G."/>
            <person name="Laetsch D."/>
            <person name="Stevens L."/>
            <person name="Kumar S."/>
            <person name="Horikawa D."/>
            <person name="Ishino K."/>
            <person name="Komine S."/>
            <person name="Tomita M."/>
            <person name="Blaxter M."/>
            <person name="Arakawa K."/>
        </authorList>
    </citation>
    <scope>NUCLEOTIDE SEQUENCE [LARGE SCALE GENOMIC DNA]</scope>
    <source>
        <strain evidence="2">Z151</strain>
    </source>
</reference>
<name>A0A9X6N948_HYPEX</name>